<sequence>MPAKHADQPSSCYRTNRQAQPIGGKEQAKRPPPPLLWYRVNQNSGGHGVEYGTPCALQQTEEV</sequence>
<dbReference type="EMBL" id="JACYNN010000038">
    <property type="protein sequence ID" value="MBD8109231.1"/>
    <property type="molecule type" value="Genomic_DNA"/>
</dbReference>
<dbReference type="RefSeq" id="WP_137270168.1">
    <property type="nucleotide sequence ID" value="NZ_JACYMQ010000012.1"/>
</dbReference>
<organism evidence="2 3">
    <name type="scientific">Erwinia persicina</name>
    <dbReference type="NCBI Taxonomy" id="55211"/>
    <lineage>
        <taxon>Bacteria</taxon>
        <taxon>Pseudomonadati</taxon>
        <taxon>Pseudomonadota</taxon>
        <taxon>Gammaproteobacteria</taxon>
        <taxon>Enterobacterales</taxon>
        <taxon>Erwiniaceae</taxon>
        <taxon>Erwinia</taxon>
    </lineage>
</organism>
<protein>
    <submittedName>
        <fullName evidence="2">Uncharacterized protein</fullName>
    </submittedName>
</protein>
<accession>A0ABR8ZZS2</accession>
<gene>
    <name evidence="2" type="ORF">IFT93_22970</name>
</gene>
<evidence type="ECO:0000313" key="2">
    <source>
        <dbReference type="EMBL" id="MBD8109231.1"/>
    </source>
</evidence>
<feature type="region of interest" description="Disordered" evidence="1">
    <location>
        <begin position="1"/>
        <end position="34"/>
    </location>
</feature>
<name>A0ABR8ZZS2_9GAMM</name>
<keyword evidence="3" id="KW-1185">Reference proteome</keyword>
<comment type="caution">
    <text evidence="2">The sequence shown here is derived from an EMBL/GenBank/DDBJ whole genome shotgun (WGS) entry which is preliminary data.</text>
</comment>
<dbReference type="Proteomes" id="UP000661012">
    <property type="component" value="Unassembled WGS sequence"/>
</dbReference>
<evidence type="ECO:0000313" key="3">
    <source>
        <dbReference type="Proteomes" id="UP000661012"/>
    </source>
</evidence>
<evidence type="ECO:0000256" key="1">
    <source>
        <dbReference type="SAM" id="MobiDB-lite"/>
    </source>
</evidence>
<feature type="compositionally biased region" description="Polar residues" evidence="1">
    <location>
        <begin position="8"/>
        <end position="19"/>
    </location>
</feature>
<proteinExistence type="predicted"/>
<reference evidence="2 3" key="1">
    <citation type="journal article" date="2020" name="FEMS Microbiol. Ecol.">
        <title>Temporal dynamics of bacterial communities during seed development and maturation.</title>
        <authorList>
            <person name="Chesneau G."/>
            <person name="Torres-Cortes G."/>
            <person name="Briand M."/>
            <person name="Darrasse A."/>
            <person name="Preveaux A."/>
            <person name="Marais C."/>
            <person name="Jacques M.A."/>
            <person name="Shade A."/>
            <person name="Barret M."/>
        </authorList>
    </citation>
    <scope>NUCLEOTIDE SEQUENCE [LARGE SCALE GENOMIC DNA]</scope>
    <source>
        <strain evidence="2 3">CFBP13732</strain>
    </source>
</reference>